<dbReference type="PANTHER" id="PTHR17920">
    <property type="entry name" value="TRANSMEMBRANE AND COILED-COIL DOMAIN-CONTAINING PROTEIN 4 TMCO4"/>
    <property type="match status" value="1"/>
</dbReference>
<feature type="transmembrane region" description="Helical" evidence="7">
    <location>
        <begin position="439"/>
        <end position="462"/>
    </location>
</feature>
<evidence type="ECO:0000256" key="1">
    <source>
        <dbReference type="ARBA" id="ARBA00004141"/>
    </source>
</evidence>
<gene>
    <name evidence="8" type="ORF">BJ322DRAFT_1051458</name>
</gene>
<dbReference type="OrthoDB" id="277931at2759"/>
<comment type="caution">
    <text evidence="8">The sequence shown here is derived from an EMBL/GenBank/DDBJ whole genome shotgun (WGS) entry which is preliminary data.</text>
</comment>
<evidence type="ECO:0000313" key="8">
    <source>
        <dbReference type="EMBL" id="KAF9786700.1"/>
    </source>
</evidence>
<feature type="region of interest" description="Disordered" evidence="6">
    <location>
        <begin position="891"/>
        <end position="910"/>
    </location>
</feature>
<feature type="region of interest" description="Disordered" evidence="6">
    <location>
        <begin position="992"/>
        <end position="1083"/>
    </location>
</feature>
<dbReference type="GO" id="GO:0016020">
    <property type="term" value="C:membrane"/>
    <property type="evidence" value="ECO:0007669"/>
    <property type="project" value="UniProtKB-SubCell"/>
</dbReference>
<feature type="region of interest" description="Disordered" evidence="6">
    <location>
        <begin position="737"/>
        <end position="839"/>
    </location>
</feature>
<feature type="transmembrane region" description="Helical" evidence="7">
    <location>
        <begin position="396"/>
        <end position="419"/>
    </location>
</feature>
<evidence type="ECO:0000256" key="4">
    <source>
        <dbReference type="ARBA" id="ARBA00022989"/>
    </source>
</evidence>
<evidence type="ECO:0000313" key="9">
    <source>
        <dbReference type="Proteomes" id="UP000736335"/>
    </source>
</evidence>
<feature type="compositionally biased region" description="Polar residues" evidence="6">
    <location>
        <begin position="992"/>
        <end position="1007"/>
    </location>
</feature>
<sequence length="1083" mass="117436">MPIKNTPPVDLLDDDDEGWQDMPVIKEDTEASGFDEEDCKKYHYRSPVKTADAGNARGDLIDFDDEGSGWRSKRDQNESEYTRLRVKEEDDTDEVHLRTKYLFDEDKAMTPLSQMQATKDLLTEAQRVAYVGLCALTTKEMIDSLAKIGGKEVKLAAEQLNLWALKILGRLYYHMELETAEQKMIESLALHGIQAEDLTPPLMTTHTVANPEYDPEAAKRLDEERAQEPDHPGDDDDDTATLVETADPSRNGTHDNDGKAKPGHAESSSDKKVDGGSTHKPPAQTTARVLEEGTATGPMAGVSVSLSFTDENVTLDIRWTVLCDLFLILIADSVYDSRSRVLLEKIAHKLGLGWLDVVKFEQRVTEALEIQEEVESLENSEVIDGRRKSAKKKRMVMLGLATLGGGLVIGLSAGLMAPLIGAGIGAALGTVGIGGASGFLAGTAGAAVITTAGTLTGSGIAVRGMARRTQQVQTFELLPLHNNKRVNCILTVPGFMNSLQDDVRLPFSVLDPIVGDVWSVLWEPEMIRETGDALKILTSEVLTQVGQTVLQTTVMATLMTALQWPIILTKLGYLIDNPWSNALDRARAAGGILADVLIQRHLGVRPITLIGFSLGSRVIFYALLELARKKAFGIVQDVIIMGSTVTAPIRTWIEARSVVAGRFVNAYARNDWLLNYLFRATSGGLNTIAGLRPLEGVPGLENVDVTDKIAGHMSYRMFMPLILDQLGFPVSSDHFDEPKEPDFKGDRVVMKESETTQNKGWFGRKKKSVTASQKVSRPPSASSFTPYRRKSQLPEVNAADEDLPPREEFPERTGSPGSPSQQIEKGIEAEETSDGGGDAVEPTPAVPLHAGFDFSAIKDVLRESKETDGGGTQTLSLSPVPEHMMPPASPIARSGSAPPYTSTHHPLTPSQLSRTFARGECAGEDGISDDITPAFSRSFSLVDTPSTTRNNDFTSVNKTLFPEVPTKHPLPSNSPQLSFGSYDGNIWQASSTHVQQPGTATSTQSLSLLGEGRDNGSYSHLSSSPSIDSFVSRSPLQFGGPGGTIGYDPSTPIVSPPNHEADPWSSLTRGKKPTNGFNSNPWA</sequence>
<dbReference type="InterPro" id="IPR007941">
    <property type="entry name" value="DUF726"/>
</dbReference>
<accession>A0A9P6HIH5</accession>
<comment type="subcellular location">
    <subcellularLocation>
        <location evidence="1">Membrane</location>
        <topology evidence="1">Multi-pass membrane protein</topology>
    </subcellularLocation>
</comment>
<dbReference type="SUPFAM" id="SSF53474">
    <property type="entry name" value="alpha/beta-Hydrolases"/>
    <property type="match status" value="1"/>
</dbReference>
<evidence type="ECO:0000256" key="6">
    <source>
        <dbReference type="SAM" id="MobiDB-lite"/>
    </source>
</evidence>
<protein>
    <recommendedName>
        <fullName evidence="10">DUF726-domain-containing protein</fullName>
    </recommendedName>
</protein>
<reference evidence="8" key="2">
    <citation type="submission" date="2020-11" db="EMBL/GenBank/DDBJ databases">
        <authorList>
            <consortium name="DOE Joint Genome Institute"/>
            <person name="Kuo A."/>
            <person name="Miyauchi S."/>
            <person name="Kiss E."/>
            <person name="Drula E."/>
            <person name="Kohler A."/>
            <person name="Sanchez-Garcia M."/>
            <person name="Andreopoulos B."/>
            <person name="Barry K.W."/>
            <person name="Bonito G."/>
            <person name="Buee M."/>
            <person name="Carver A."/>
            <person name="Chen C."/>
            <person name="Cichocki N."/>
            <person name="Clum A."/>
            <person name="Culley D."/>
            <person name="Crous P.W."/>
            <person name="Fauchery L."/>
            <person name="Girlanda M."/>
            <person name="Hayes R."/>
            <person name="Keri Z."/>
            <person name="Labutti K."/>
            <person name="Lipzen A."/>
            <person name="Lombard V."/>
            <person name="Magnuson J."/>
            <person name="Maillard F."/>
            <person name="Morin E."/>
            <person name="Murat C."/>
            <person name="Nolan M."/>
            <person name="Ohm R."/>
            <person name="Pangilinan J."/>
            <person name="Pereira M."/>
            <person name="Perotto S."/>
            <person name="Peter M."/>
            <person name="Riley R."/>
            <person name="Sitrit Y."/>
            <person name="Stielow B."/>
            <person name="Szollosi G."/>
            <person name="Zifcakova L."/>
            <person name="Stursova M."/>
            <person name="Spatafora J.W."/>
            <person name="Tedersoo L."/>
            <person name="Vaario L.-M."/>
            <person name="Yamada A."/>
            <person name="Yan M."/>
            <person name="Wang P."/>
            <person name="Xu J."/>
            <person name="Bruns T."/>
            <person name="Baldrian P."/>
            <person name="Vilgalys R."/>
            <person name="Henrissat B."/>
            <person name="Grigoriev I.V."/>
            <person name="Hibbett D."/>
            <person name="Nagy L.G."/>
            <person name="Martin F.M."/>
        </authorList>
    </citation>
    <scope>NUCLEOTIDE SEQUENCE</scope>
    <source>
        <strain evidence="8">UH-Tt-Lm1</strain>
    </source>
</reference>
<evidence type="ECO:0000256" key="2">
    <source>
        <dbReference type="ARBA" id="ARBA00009824"/>
    </source>
</evidence>
<dbReference type="EMBL" id="WIUZ02000005">
    <property type="protein sequence ID" value="KAF9786700.1"/>
    <property type="molecule type" value="Genomic_DNA"/>
</dbReference>
<evidence type="ECO:0000256" key="5">
    <source>
        <dbReference type="ARBA" id="ARBA00023136"/>
    </source>
</evidence>
<name>A0A9P6HIH5_9AGAM</name>
<evidence type="ECO:0000256" key="7">
    <source>
        <dbReference type="SAM" id="Phobius"/>
    </source>
</evidence>
<evidence type="ECO:0000256" key="3">
    <source>
        <dbReference type="ARBA" id="ARBA00022692"/>
    </source>
</evidence>
<organism evidence="8 9">
    <name type="scientific">Thelephora terrestris</name>
    <dbReference type="NCBI Taxonomy" id="56493"/>
    <lineage>
        <taxon>Eukaryota</taxon>
        <taxon>Fungi</taxon>
        <taxon>Dikarya</taxon>
        <taxon>Basidiomycota</taxon>
        <taxon>Agaricomycotina</taxon>
        <taxon>Agaricomycetes</taxon>
        <taxon>Thelephorales</taxon>
        <taxon>Thelephoraceae</taxon>
        <taxon>Thelephora</taxon>
    </lineage>
</organism>
<comment type="similarity">
    <text evidence="2">Belongs to the TMCO4 family.</text>
</comment>
<keyword evidence="9" id="KW-1185">Reference proteome</keyword>
<feature type="region of interest" description="Disordered" evidence="6">
    <location>
        <begin position="55"/>
        <end position="79"/>
    </location>
</feature>
<keyword evidence="3 7" id="KW-0812">Transmembrane</keyword>
<dbReference type="Proteomes" id="UP000736335">
    <property type="component" value="Unassembled WGS sequence"/>
</dbReference>
<proteinExistence type="inferred from homology"/>
<feature type="region of interest" description="Disordered" evidence="6">
    <location>
        <begin position="221"/>
        <end position="291"/>
    </location>
</feature>
<keyword evidence="4 7" id="KW-1133">Transmembrane helix</keyword>
<evidence type="ECO:0008006" key="10">
    <source>
        <dbReference type="Google" id="ProtNLM"/>
    </source>
</evidence>
<dbReference type="InterPro" id="IPR029058">
    <property type="entry name" value="AB_hydrolase_fold"/>
</dbReference>
<feature type="compositionally biased region" description="Polar residues" evidence="6">
    <location>
        <begin position="1016"/>
        <end position="1035"/>
    </location>
</feature>
<dbReference type="PANTHER" id="PTHR17920:SF3">
    <property type="entry name" value="TRANSMEMBRANE AND COILED-COIL DOMAIN-CONTAINING PROTEIN 4"/>
    <property type="match status" value="1"/>
</dbReference>
<feature type="compositionally biased region" description="Polar residues" evidence="6">
    <location>
        <begin position="769"/>
        <end position="785"/>
    </location>
</feature>
<reference evidence="8" key="1">
    <citation type="journal article" date="2020" name="Nat. Commun.">
        <title>Large-scale genome sequencing of mycorrhizal fungi provides insights into the early evolution of symbiotic traits.</title>
        <authorList>
            <person name="Miyauchi S."/>
            <person name="Kiss E."/>
            <person name="Kuo A."/>
            <person name="Drula E."/>
            <person name="Kohler A."/>
            <person name="Sanchez-Garcia M."/>
            <person name="Morin E."/>
            <person name="Andreopoulos B."/>
            <person name="Barry K.W."/>
            <person name="Bonito G."/>
            <person name="Buee M."/>
            <person name="Carver A."/>
            <person name="Chen C."/>
            <person name="Cichocki N."/>
            <person name="Clum A."/>
            <person name="Culley D."/>
            <person name="Crous P.W."/>
            <person name="Fauchery L."/>
            <person name="Girlanda M."/>
            <person name="Hayes R.D."/>
            <person name="Keri Z."/>
            <person name="LaButti K."/>
            <person name="Lipzen A."/>
            <person name="Lombard V."/>
            <person name="Magnuson J."/>
            <person name="Maillard F."/>
            <person name="Murat C."/>
            <person name="Nolan M."/>
            <person name="Ohm R.A."/>
            <person name="Pangilinan J."/>
            <person name="Pereira M.F."/>
            <person name="Perotto S."/>
            <person name="Peter M."/>
            <person name="Pfister S."/>
            <person name="Riley R."/>
            <person name="Sitrit Y."/>
            <person name="Stielow J.B."/>
            <person name="Szollosi G."/>
            <person name="Zifcakova L."/>
            <person name="Stursova M."/>
            <person name="Spatafora J.W."/>
            <person name="Tedersoo L."/>
            <person name="Vaario L.M."/>
            <person name="Yamada A."/>
            <person name="Yan M."/>
            <person name="Wang P."/>
            <person name="Xu J."/>
            <person name="Bruns T."/>
            <person name="Baldrian P."/>
            <person name="Vilgalys R."/>
            <person name="Dunand C."/>
            <person name="Henrissat B."/>
            <person name="Grigoriev I.V."/>
            <person name="Hibbett D."/>
            <person name="Nagy L.G."/>
            <person name="Martin F.M."/>
        </authorList>
    </citation>
    <scope>NUCLEOTIDE SEQUENCE</scope>
    <source>
        <strain evidence="8">UH-Tt-Lm1</strain>
    </source>
</reference>
<dbReference type="AlphaFoldDB" id="A0A9P6HIH5"/>
<feature type="compositionally biased region" description="Polar residues" evidence="6">
    <location>
        <begin position="899"/>
        <end position="910"/>
    </location>
</feature>
<feature type="compositionally biased region" description="Basic and acidic residues" evidence="6">
    <location>
        <begin position="737"/>
        <end position="754"/>
    </location>
</feature>
<keyword evidence="5 7" id="KW-0472">Membrane</keyword>
<feature type="transmembrane region" description="Helical" evidence="7">
    <location>
        <begin position="607"/>
        <end position="624"/>
    </location>
</feature>
<feature type="compositionally biased region" description="Basic and acidic residues" evidence="6">
    <location>
        <begin position="252"/>
        <end position="274"/>
    </location>
</feature>
<dbReference type="Pfam" id="PF05277">
    <property type="entry name" value="DUF726"/>
    <property type="match status" value="1"/>
</dbReference>
<feature type="compositionally biased region" description="Basic and acidic residues" evidence="6">
    <location>
        <begin position="221"/>
        <end position="232"/>
    </location>
</feature>